<protein>
    <submittedName>
        <fullName evidence="10">Phosphonate C-P lyase system</fullName>
    </submittedName>
</protein>
<gene>
    <name evidence="10" type="ORF">PanWU01x14_217920</name>
</gene>
<keyword evidence="7" id="KW-0472">Membrane</keyword>
<reference evidence="11" key="1">
    <citation type="submission" date="2016-06" db="EMBL/GenBank/DDBJ databases">
        <title>Parallel loss of symbiosis genes in relatives of nitrogen-fixing non-legume Parasponia.</title>
        <authorList>
            <person name="Van Velzen R."/>
            <person name="Holmer R."/>
            <person name="Bu F."/>
            <person name="Rutten L."/>
            <person name="Van Zeijl A."/>
            <person name="Liu W."/>
            <person name="Santuari L."/>
            <person name="Cao Q."/>
            <person name="Sharma T."/>
            <person name="Shen D."/>
            <person name="Roswanjaya Y."/>
            <person name="Wardhani T."/>
            <person name="Kalhor M.S."/>
            <person name="Jansen J."/>
            <person name="Van den Hoogen J."/>
            <person name="Gungor B."/>
            <person name="Hartog M."/>
            <person name="Hontelez J."/>
            <person name="Verver J."/>
            <person name="Yang W.-C."/>
            <person name="Schijlen E."/>
            <person name="Repin R."/>
            <person name="Schilthuizen M."/>
            <person name="Schranz E."/>
            <person name="Heidstra R."/>
            <person name="Miyata K."/>
            <person name="Fedorova E."/>
            <person name="Kohlen W."/>
            <person name="Bisseling T."/>
            <person name="Smit S."/>
            <person name="Geurts R."/>
        </authorList>
    </citation>
    <scope>NUCLEOTIDE SEQUENCE [LARGE SCALE GENOMIC DNA]</scope>
    <source>
        <strain evidence="11">cv. WU1-14</strain>
    </source>
</reference>
<evidence type="ECO:0000256" key="8">
    <source>
        <dbReference type="SAM" id="MobiDB-lite"/>
    </source>
</evidence>
<dbReference type="SMART" id="SM00382">
    <property type="entry name" value="AAA"/>
    <property type="match status" value="1"/>
</dbReference>
<dbReference type="InterPro" id="IPR027417">
    <property type="entry name" value="P-loop_NTPase"/>
</dbReference>
<evidence type="ECO:0000256" key="5">
    <source>
        <dbReference type="ARBA" id="ARBA00022840"/>
    </source>
</evidence>
<keyword evidence="11" id="KW-1185">Reference proteome</keyword>
<evidence type="ECO:0000256" key="3">
    <source>
        <dbReference type="ARBA" id="ARBA00022692"/>
    </source>
</evidence>
<dbReference type="PROSITE" id="PS00211">
    <property type="entry name" value="ABC_TRANSPORTER_1"/>
    <property type="match status" value="1"/>
</dbReference>
<comment type="caution">
    <text evidence="10">The sequence shown here is derived from an EMBL/GenBank/DDBJ whole genome shotgun (WGS) entry which is preliminary data.</text>
</comment>
<evidence type="ECO:0000256" key="6">
    <source>
        <dbReference type="ARBA" id="ARBA00022989"/>
    </source>
</evidence>
<feature type="domain" description="ABC transporter" evidence="9">
    <location>
        <begin position="59"/>
        <end position="344"/>
    </location>
</feature>
<keyword evidence="4" id="KW-0547">Nucleotide-binding</keyword>
<keyword evidence="3" id="KW-0812">Transmembrane</keyword>
<evidence type="ECO:0000256" key="4">
    <source>
        <dbReference type="ARBA" id="ARBA00022741"/>
    </source>
</evidence>
<dbReference type="Proteomes" id="UP000237105">
    <property type="component" value="Unassembled WGS sequence"/>
</dbReference>
<keyword evidence="10" id="KW-0456">Lyase</keyword>
<evidence type="ECO:0000313" key="10">
    <source>
        <dbReference type="EMBL" id="PON51231.1"/>
    </source>
</evidence>
<dbReference type="CDD" id="cd03223">
    <property type="entry name" value="ABCD_peroxisomal_ALDP"/>
    <property type="match status" value="1"/>
</dbReference>
<dbReference type="PANTHER" id="PTHR11384:SF59">
    <property type="entry name" value="LYSOSOMAL COBALAMIN TRANSPORTER ABCD4"/>
    <property type="match status" value="1"/>
</dbReference>
<dbReference type="InterPro" id="IPR003439">
    <property type="entry name" value="ABC_transporter-like_ATP-bd"/>
</dbReference>
<comment type="similarity">
    <text evidence="1">Belongs to the ABC transporter superfamily. ABCD family. Peroxisomal fatty acyl CoA transporter (TC 3.A.1.203) subfamily.</text>
</comment>
<dbReference type="PANTHER" id="PTHR11384">
    <property type="entry name" value="ATP-BINDING CASSETTE, SUB-FAMILY D MEMBER"/>
    <property type="match status" value="1"/>
</dbReference>
<dbReference type="InterPro" id="IPR050835">
    <property type="entry name" value="ABC_transporter_sub-D"/>
</dbReference>
<name>A0A2P5BQZ5_PARAD</name>
<dbReference type="Pfam" id="PF00005">
    <property type="entry name" value="ABC_tran"/>
    <property type="match status" value="1"/>
</dbReference>
<dbReference type="GO" id="GO:0016887">
    <property type="term" value="F:ATP hydrolysis activity"/>
    <property type="evidence" value="ECO:0007669"/>
    <property type="project" value="InterPro"/>
</dbReference>
<evidence type="ECO:0000259" key="9">
    <source>
        <dbReference type="PROSITE" id="PS50893"/>
    </source>
</evidence>
<sequence>MKNNPGSATGEFEDVLDSGSSKTLSDPVEEIHLVYCSAGGSPEHESNGALPLDKCQKLLDVESLTVQTPGSQATLVRDLSFVINHKEHLLVTGPSGSGKTSLLRAMAGLWNTGRGKITFYVEDGEDLQPLSLSDSSSLETDATHGLDKNLERPVTRNYKSVFFLPQRPYMVLGTLRQQLLYPTWSEDAVSTSDDSLPFLMRVPNSEKASTKRNKPRTEDIVQVLEDVRLGYLLSRFNLDSTYEWSSVLSLGEQQRLAFARLLLSKPKLILLDESTSALDEANEAHLYREVEKAGITCISVGHRRTLYDHHKRRLNISTIDSRSNQRNWDIESIDRDTSYNLSSL</sequence>
<organism evidence="10 11">
    <name type="scientific">Parasponia andersonii</name>
    <name type="common">Sponia andersonii</name>
    <dbReference type="NCBI Taxonomy" id="3476"/>
    <lineage>
        <taxon>Eukaryota</taxon>
        <taxon>Viridiplantae</taxon>
        <taxon>Streptophyta</taxon>
        <taxon>Embryophyta</taxon>
        <taxon>Tracheophyta</taxon>
        <taxon>Spermatophyta</taxon>
        <taxon>Magnoliopsida</taxon>
        <taxon>eudicotyledons</taxon>
        <taxon>Gunneridae</taxon>
        <taxon>Pentapetalae</taxon>
        <taxon>rosids</taxon>
        <taxon>fabids</taxon>
        <taxon>Rosales</taxon>
        <taxon>Cannabaceae</taxon>
        <taxon>Parasponia</taxon>
    </lineage>
</organism>
<dbReference type="Gene3D" id="3.40.50.300">
    <property type="entry name" value="P-loop containing nucleotide triphosphate hydrolases"/>
    <property type="match status" value="1"/>
</dbReference>
<proteinExistence type="inferred from homology"/>
<evidence type="ECO:0000256" key="1">
    <source>
        <dbReference type="ARBA" id="ARBA00008575"/>
    </source>
</evidence>
<keyword evidence="6" id="KW-1133">Transmembrane helix</keyword>
<dbReference type="GO" id="GO:0016829">
    <property type="term" value="F:lyase activity"/>
    <property type="evidence" value="ECO:0007669"/>
    <property type="project" value="UniProtKB-KW"/>
</dbReference>
<dbReference type="AlphaFoldDB" id="A0A2P5BQZ5"/>
<dbReference type="GO" id="GO:0005524">
    <property type="term" value="F:ATP binding"/>
    <property type="evidence" value="ECO:0007669"/>
    <property type="project" value="UniProtKB-KW"/>
</dbReference>
<evidence type="ECO:0000256" key="7">
    <source>
        <dbReference type="ARBA" id="ARBA00023136"/>
    </source>
</evidence>
<keyword evidence="5" id="KW-0067">ATP-binding</keyword>
<keyword evidence="2" id="KW-0813">Transport</keyword>
<evidence type="ECO:0000256" key="2">
    <source>
        <dbReference type="ARBA" id="ARBA00022448"/>
    </source>
</evidence>
<accession>A0A2P5BQZ5</accession>
<feature type="region of interest" description="Disordered" evidence="8">
    <location>
        <begin position="1"/>
        <end position="23"/>
    </location>
</feature>
<dbReference type="STRING" id="3476.A0A2P5BQZ5"/>
<dbReference type="OrthoDB" id="422637at2759"/>
<dbReference type="InterPro" id="IPR003593">
    <property type="entry name" value="AAA+_ATPase"/>
</dbReference>
<dbReference type="EMBL" id="JXTB01000236">
    <property type="protein sequence ID" value="PON51231.1"/>
    <property type="molecule type" value="Genomic_DNA"/>
</dbReference>
<dbReference type="PROSITE" id="PS50893">
    <property type="entry name" value="ABC_TRANSPORTER_2"/>
    <property type="match status" value="1"/>
</dbReference>
<dbReference type="SUPFAM" id="SSF52540">
    <property type="entry name" value="P-loop containing nucleoside triphosphate hydrolases"/>
    <property type="match status" value="1"/>
</dbReference>
<dbReference type="InterPro" id="IPR017871">
    <property type="entry name" value="ABC_transporter-like_CS"/>
</dbReference>
<evidence type="ECO:0000313" key="11">
    <source>
        <dbReference type="Proteomes" id="UP000237105"/>
    </source>
</evidence>